<evidence type="ECO:0000313" key="2">
    <source>
        <dbReference type="Proteomes" id="UP000828251"/>
    </source>
</evidence>
<sequence length="92" mass="10103">MVEVNVEVLIDGRYAIMDQAIGTFNIPSYSKVGTVVDARELSVGKQLLRCSKGDALFGVTMIIVITQPINNYNHCRTDLSLTSTMLGHPLFT</sequence>
<comment type="caution">
    <text evidence="1">The sequence shown here is derived from an EMBL/GenBank/DDBJ whole genome shotgun (WGS) entry which is preliminary data.</text>
</comment>
<dbReference type="EMBL" id="JAIQCV010000005">
    <property type="protein sequence ID" value="KAH1097431.1"/>
    <property type="molecule type" value="Genomic_DNA"/>
</dbReference>
<dbReference type="Proteomes" id="UP000828251">
    <property type="component" value="Unassembled WGS sequence"/>
</dbReference>
<proteinExistence type="predicted"/>
<gene>
    <name evidence="1" type="ORF">J1N35_014352</name>
</gene>
<dbReference type="AlphaFoldDB" id="A0A9D4A9M8"/>
<organism evidence="1 2">
    <name type="scientific">Gossypium stocksii</name>
    <dbReference type="NCBI Taxonomy" id="47602"/>
    <lineage>
        <taxon>Eukaryota</taxon>
        <taxon>Viridiplantae</taxon>
        <taxon>Streptophyta</taxon>
        <taxon>Embryophyta</taxon>
        <taxon>Tracheophyta</taxon>
        <taxon>Spermatophyta</taxon>
        <taxon>Magnoliopsida</taxon>
        <taxon>eudicotyledons</taxon>
        <taxon>Gunneridae</taxon>
        <taxon>Pentapetalae</taxon>
        <taxon>rosids</taxon>
        <taxon>malvids</taxon>
        <taxon>Malvales</taxon>
        <taxon>Malvaceae</taxon>
        <taxon>Malvoideae</taxon>
        <taxon>Gossypium</taxon>
    </lineage>
</organism>
<protein>
    <submittedName>
        <fullName evidence="1">Uncharacterized protein</fullName>
    </submittedName>
</protein>
<accession>A0A9D4A9M8</accession>
<name>A0A9D4A9M8_9ROSI</name>
<reference evidence="1 2" key="1">
    <citation type="journal article" date="2021" name="Plant Biotechnol. J.">
        <title>Multi-omics assisted identification of the key and species-specific regulatory components of drought-tolerant mechanisms in Gossypium stocksii.</title>
        <authorList>
            <person name="Yu D."/>
            <person name="Ke L."/>
            <person name="Zhang D."/>
            <person name="Wu Y."/>
            <person name="Sun Y."/>
            <person name="Mei J."/>
            <person name="Sun J."/>
            <person name="Sun Y."/>
        </authorList>
    </citation>
    <scope>NUCLEOTIDE SEQUENCE [LARGE SCALE GENOMIC DNA]</scope>
    <source>
        <strain evidence="2">cv. E1</strain>
        <tissue evidence="1">Leaf</tissue>
    </source>
</reference>
<keyword evidence="2" id="KW-1185">Reference proteome</keyword>
<evidence type="ECO:0000313" key="1">
    <source>
        <dbReference type="EMBL" id="KAH1097431.1"/>
    </source>
</evidence>